<evidence type="ECO:0000256" key="1">
    <source>
        <dbReference type="SAM" id="MobiDB-lite"/>
    </source>
</evidence>
<dbReference type="EMBL" id="MU069470">
    <property type="protein sequence ID" value="KAF5842061.1"/>
    <property type="molecule type" value="Genomic_DNA"/>
</dbReference>
<feature type="non-terminal residue" evidence="2">
    <location>
        <position position="1"/>
    </location>
</feature>
<feature type="compositionally biased region" description="Acidic residues" evidence="1">
    <location>
        <begin position="106"/>
        <end position="117"/>
    </location>
</feature>
<reference evidence="2" key="1">
    <citation type="submission" date="2017-08" db="EMBL/GenBank/DDBJ databases">
        <authorList>
            <person name="Polle J.E."/>
            <person name="Barry K."/>
            <person name="Cushman J."/>
            <person name="Schmutz J."/>
            <person name="Tran D."/>
            <person name="Hathwaick L.T."/>
            <person name="Yim W.C."/>
            <person name="Jenkins J."/>
            <person name="Mckie-Krisberg Z.M."/>
            <person name="Prochnik S."/>
            <person name="Lindquist E."/>
            <person name="Dockter R.B."/>
            <person name="Adam C."/>
            <person name="Molina H."/>
            <person name="Bunkerborg J."/>
            <person name="Jin E."/>
            <person name="Buchheim M."/>
            <person name="Magnuson J."/>
        </authorList>
    </citation>
    <scope>NUCLEOTIDE SEQUENCE</scope>
    <source>
        <strain evidence="2">CCAP 19/18</strain>
    </source>
</reference>
<feature type="region of interest" description="Disordered" evidence="1">
    <location>
        <begin position="1"/>
        <end position="138"/>
    </location>
</feature>
<proteinExistence type="predicted"/>
<comment type="caution">
    <text evidence="2">The sequence shown here is derived from an EMBL/GenBank/DDBJ whole genome shotgun (WGS) entry which is preliminary data.</text>
</comment>
<name>A0ABQ7H5D6_DUNSA</name>
<evidence type="ECO:0008006" key="4">
    <source>
        <dbReference type="Google" id="ProtNLM"/>
    </source>
</evidence>
<organism evidence="2 3">
    <name type="scientific">Dunaliella salina</name>
    <name type="common">Green alga</name>
    <name type="synonym">Protococcus salinus</name>
    <dbReference type="NCBI Taxonomy" id="3046"/>
    <lineage>
        <taxon>Eukaryota</taxon>
        <taxon>Viridiplantae</taxon>
        <taxon>Chlorophyta</taxon>
        <taxon>core chlorophytes</taxon>
        <taxon>Chlorophyceae</taxon>
        <taxon>CS clade</taxon>
        <taxon>Chlamydomonadales</taxon>
        <taxon>Dunaliellaceae</taxon>
        <taxon>Dunaliella</taxon>
    </lineage>
</organism>
<feature type="compositionally biased region" description="Basic and acidic residues" evidence="1">
    <location>
        <begin position="1"/>
        <end position="35"/>
    </location>
</feature>
<keyword evidence="3" id="KW-1185">Reference proteome</keyword>
<sequence>MLSQEHLHQPKPETGIKQEEEQETKPPVHIKHEEGDGVAEGTASATKTMDPIFASTSAVNPKERRKPQGRLKRVGDIGVEPVPAANGAIGQGQNTAGQEHEHQEQDGEDAGEEDELVAGENGVGQEHGDDDEDLMDYD</sequence>
<evidence type="ECO:0000313" key="3">
    <source>
        <dbReference type="Proteomes" id="UP000815325"/>
    </source>
</evidence>
<dbReference type="Proteomes" id="UP000815325">
    <property type="component" value="Unassembled WGS sequence"/>
</dbReference>
<gene>
    <name evidence="2" type="ORF">DUNSADRAFT_9630</name>
</gene>
<feature type="compositionally biased region" description="Acidic residues" evidence="1">
    <location>
        <begin position="128"/>
        <end position="138"/>
    </location>
</feature>
<feature type="compositionally biased region" description="Basic residues" evidence="1">
    <location>
        <begin position="63"/>
        <end position="72"/>
    </location>
</feature>
<evidence type="ECO:0000313" key="2">
    <source>
        <dbReference type="EMBL" id="KAF5842061.1"/>
    </source>
</evidence>
<protein>
    <recommendedName>
        <fullName evidence="4">Encoded protein</fullName>
    </recommendedName>
</protein>
<accession>A0ABQ7H5D6</accession>